<organism evidence="5 6">
    <name type="scientific">Micromonospora trifolii</name>
    <dbReference type="NCBI Taxonomy" id="2911208"/>
    <lineage>
        <taxon>Bacteria</taxon>
        <taxon>Bacillati</taxon>
        <taxon>Actinomycetota</taxon>
        <taxon>Actinomycetes</taxon>
        <taxon>Micromonosporales</taxon>
        <taxon>Micromonosporaceae</taxon>
        <taxon>Micromonospora</taxon>
    </lineage>
</organism>
<evidence type="ECO:0000259" key="4">
    <source>
        <dbReference type="Pfam" id="PF01212"/>
    </source>
</evidence>
<reference evidence="5 6" key="1">
    <citation type="submission" date="2022-01" db="EMBL/GenBank/DDBJ databases">
        <authorList>
            <person name="Riesco R."/>
            <person name="Trujillo M.E."/>
        </authorList>
    </citation>
    <scope>NUCLEOTIDE SEQUENCE [LARGE SCALE GENOMIC DNA]</scope>
    <source>
        <strain evidence="5 6">NIE79</strain>
    </source>
</reference>
<dbReference type="InterPro" id="IPR015422">
    <property type="entry name" value="PyrdxlP-dep_Trfase_small"/>
</dbReference>
<comment type="similarity">
    <text evidence="2">Belongs to the threonine aldolase family.</text>
</comment>
<comment type="caution">
    <text evidence="5">The sequence shown here is derived from an EMBL/GenBank/DDBJ whole genome shotgun (WGS) entry which is preliminary data.</text>
</comment>
<dbReference type="PANTHER" id="PTHR48097:SF9">
    <property type="entry name" value="L-THREONINE ALDOLASE"/>
    <property type="match status" value="1"/>
</dbReference>
<comment type="cofactor">
    <cofactor evidence="1">
        <name>pyridoxal 5'-phosphate</name>
        <dbReference type="ChEBI" id="CHEBI:597326"/>
    </cofactor>
</comment>
<dbReference type="InterPro" id="IPR015421">
    <property type="entry name" value="PyrdxlP-dep_Trfase_major"/>
</dbReference>
<evidence type="ECO:0000313" key="6">
    <source>
        <dbReference type="Proteomes" id="UP001201629"/>
    </source>
</evidence>
<dbReference type="Proteomes" id="UP001201629">
    <property type="component" value="Unassembled WGS sequence"/>
</dbReference>
<keyword evidence="6" id="KW-1185">Reference proteome</keyword>
<dbReference type="SUPFAM" id="SSF53383">
    <property type="entry name" value="PLP-dependent transferases"/>
    <property type="match status" value="1"/>
</dbReference>
<feature type="domain" description="Aromatic amino acid beta-eliminating lyase/threonine aldolase" evidence="4">
    <location>
        <begin position="38"/>
        <end position="280"/>
    </location>
</feature>
<evidence type="ECO:0000256" key="2">
    <source>
        <dbReference type="ARBA" id="ARBA00006966"/>
    </source>
</evidence>
<dbReference type="Pfam" id="PF01212">
    <property type="entry name" value="Beta_elim_lyase"/>
    <property type="match status" value="1"/>
</dbReference>
<dbReference type="InterPro" id="IPR015424">
    <property type="entry name" value="PyrdxlP-dep_Trfase"/>
</dbReference>
<sequence>MTVRRSLFLHSELRRRPDDLLRSMLAQVDPATPPNGPDGPVAVLERRVASLLGTEEALFFPTGTMAQQVAVRIHADRRGRRAFAAHPQCHLEVWEQQGYAVVHGLRFQPAGDRHRLMTVADLAAVAEPLAAAIWELPQRDIGGLLPEWDDLVAQTEAMRERGAAIHLDGARLWEAQTYYARQFAEIAALFDSAYVSFYKGLQGVGGAALAGDTALVAEARVWRRRLGGDVYDAWPLALTALHGLDTLLPRMPAHREHAVAIAAAINADGVARAFPDPPQTPLFHVHLPVGPDAAMRAADALLAADGVELFGRVRSAPDPDRCSFEVSVGENAMDLAPDEVATFIRELLRHAT</sequence>
<accession>A0ABS9MUK9</accession>
<dbReference type="GO" id="GO:0016829">
    <property type="term" value="F:lyase activity"/>
    <property type="evidence" value="ECO:0007669"/>
    <property type="project" value="UniProtKB-KW"/>
</dbReference>
<dbReference type="RefSeq" id="WP_238676783.1">
    <property type="nucleotide sequence ID" value="NZ_JAKKFD010000002.1"/>
</dbReference>
<dbReference type="Gene3D" id="3.90.1150.10">
    <property type="entry name" value="Aspartate Aminotransferase, domain 1"/>
    <property type="match status" value="1"/>
</dbReference>
<keyword evidence="5" id="KW-0456">Lyase</keyword>
<keyword evidence="3" id="KW-0663">Pyridoxal phosphate</keyword>
<evidence type="ECO:0000313" key="5">
    <source>
        <dbReference type="EMBL" id="MCG5441357.1"/>
    </source>
</evidence>
<protein>
    <submittedName>
        <fullName evidence="5">Beta-eliminating lyase-related protein</fullName>
    </submittedName>
</protein>
<evidence type="ECO:0000256" key="3">
    <source>
        <dbReference type="ARBA" id="ARBA00022898"/>
    </source>
</evidence>
<dbReference type="PANTHER" id="PTHR48097">
    <property type="entry name" value="L-THREONINE ALDOLASE-RELATED"/>
    <property type="match status" value="1"/>
</dbReference>
<dbReference type="InterPro" id="IPR001597">
    <property type="entry name" value="ArAA_b-elim_lyase/Thr_aldolase"/>
</dbReference>
<dbReference type="Gene3D" id="3.40.640.10">
    <property type="entry name" value="Type I PLP-dependent aspartate aminotransferase-like (Major domain)"/>
    <property type="match status" value="1"/>
</dbReference>
<dbReference type="EMBL" id="JAKKFD010000002">
    <property type="protein sequence ID" value="MCG5441357.1"/>
    <property type="molecule type" value="Genomic_DNA"/>
</dbReference>
<name>A0ABS9MUK9_9ACTN</name>
<evidence type="ECO:0000256" key="1">
    <source>
        <dbReference type="ARBA" id="ARBA00001933"/>
    </source>
</evidence>
<proteinExistence type="inferred from homology"/>
<gene>
    <name evidence="5" type="ORF">NIE79_001479</name>
</gene>